<dbReference type="Pfam" id="PF12146">
    <property type="entry name" value="Hydrolase_4"/>
    <property type="match status" value="1"/>
</dbReference>
<dbReference type="PANTHER" id="PTHR11614">
    <property type="entry name" value="PHOSPHOLIPASE-RELATED"/>
    <property type="match status" value="1"/>
</dbReference>
<dbReference type="RefSeq" id="WP_146793433.1">
    <property type="nucleotide sequence ID" value="NZ_BARC01000005.1"/>
</dbReference>
<dbReference type="PRINTS" id="PR00111">
    <property type="entry name" value="ABHYDROLASE"/>
</dbReference>
<organism evidence="2 3">
    <name type="scientific">Gluconobacter wancherniae NBRC 103581</name>
    <dbReference type="NCBI Taxonomy" id="656744"/>
    <lineage>
        <taxon>Bacteria</taxon>
        <taxon>Pseudomonadati</taxon>
        <taxon>Pseudomonadota</taxon>
        <taxon>Alphaproteobacteria</taxon>
        <taxon>Acetobacterales</taxon>
        <taxon>Acetobacteraceae</taxon>
        <taxon>Gluconobacter</taxon>
    </lineage>
</organism>
<dbReference type="Proteomes" id="UP000321230">
    <property type="component" value="Unassembled WGS sequence"/>
</dbReference>
<keyword evidence="3" id="KW-1185">Reference proteome</keyword>
<dbReference type="OrthoDB" id="9806902at2"/>
<dbReference type="InterPro" id="IPR051044">
    <property type="entry name" value="MAG_DAG_Lipase"/>
</dbReference>
<evidence type="ECO:0000313" key="3">
    <source>
        <dbReference type="Proteomes" id="UP000321230"/>
    </source>
</evidence>
<dbReference type="InterPro" id="IPR029058">
    <property type="entry name" value="AB_hydrolase_fold"/>
</dbReference>
<dbReference type="AlphaFoldDB" id="A0A511AWQ5"/>
<sequence>MPNLHPTARETALIAPDTILKMSDGARIPVRLYKNPEKPKAVILALHGFGDSRDAWEFAAPAYNAHAIDIVAPDLRGFGQTKDRAGWSNTQRMVQDAREQTAWVHLRYPGIPVYLMGESMGGAVALLADAENNTDVSGTILLAPAVMDIGQPWKSILAGIDAVAPNWKLDGSAVPGHRVASDNIRALRRMYFDPLTLHNTTIHPLHGLTILMQDALQKAPQSHIPLLLVFGGRDQFVLPQYTAALLKKLPAGTRVDEIPGAHHLLTRDRRGAAQDVVAWIEHPDQALPSGGDIAASLWIATAPP</sequence>
<comment type="caution">
    <text evidence="2">The sequence shown here is derived from an EMBL/GenBank/DDBJ whole genome shotgun (WGS) entry which is preliminary data.</text>
</comment>
<dbReference type="GO" id="GO:0016787">
    <property type="term" value="F:hydrolase activity"/>
    <property type="evidence" value="ECO:0007669"/>
    <property type="project" value="UniProtKB-KW"/>
</dbReference>
<proteinExistence type="predicted"/>
<protein>
    <submittedName>
        <fullName evidence="2">Alpha/beta hydrolase</fullName>
    </submittedName>
</protein>
<dbReference type="InterPro" id="IPR000073">
    <property type="entry name" value="AB_hydrolase_1"/>
</dbReference>
<accession>A0A511AWQ5</accession>
<evidence type="ECO:0000259" key="1">
    <source>
        <dbReference type="Pfam" id="PF12146"/>
    </source>
</evidence>
<evidence type="ECO:0000313" key="2">
    <source>
        <dbReference type="EMBL" id="GEK92594.1"/>
    </source>
</evidence>
<gene>
    <name evidence="2" type="ORF">GWA01_03640</name>
</gene>
<dbReference type="InterPro" id="IPR022742">
    <property type="entry name" value="Hydrolase_4"/>
</dbReference>
<feature type="domain" description="Serine aminopeptidase S33" evidence="1">
    <location>
        <begin position="38"/>
        <end position="269"/>
    </location>
</feature>
<dbReference type="Gene3D" id="3.40.50.1820">
    <property type="entry name" value="alpha/beta hydrolase"/>
    <property type="match status" value="1"/>
</dbReference>
<dbReference type="SUPFAM" id="SSF53474">
    <property type="entry name" value="alpha/beta-Hydrolases"/>
    <property type="match status" value="1"/>
</dbReference>
<name>A0A511AWQ5_9PROT</name>
<reference evidence="2 3" key="1">
    <citation type="submission" date="2019-07" db="EMBL/GenBank/DDBJ databases">
        <title>Whole genome shotgun sequence of Gluconobacter wancherniae NBRC 103581.</title>
        <authorList>
            <person name="Hosoyama A."/>
            <person name="Uohara A."/>
            <person name="Ohji S."/>
            <person name="Ichikawa N."/>
        </authorList>
    </citation>
    <scope>NUCLEOTIDE SEQUENCE [LARGE SCALE GENOMIC DNA]</scope>
    <source>
        <strain evidence="2 3">NBRC 103581</strain>
    </source>
</reference>
<keyword evidence="2" id="KW-0378">Hydrolase</keyword>
<dbReference type="EMBL" id="BJUZ01000001">
    <property type="protein sequence ID" value="GEK92594.1"/>
    <property type="molecule type" value="Genomic_DNA"/>
</dbReference>